<evidence type="ECO:0000256" key="1">
    <source>
        <dbReference type="ARBA" id="ARBA00023015"/>
    </source>
</evidence>
<dbReference type="AlphaFoldDB" id="A0A1Y1T5V0"/>
<dbReference type="Gene3D" id="2.60.120.10">
    <property type="entry name" value="Jelly Rolls"/>
    <property type="match status" value="1"/>
</dbReference>
<keyword evidence="6" id="KW-1185">Reference proteome</keyword>
<dbReference type="SMART" id="SM00342">
    <property type="entry name" value="HTH_ARAC"/>
    <property type="match status" value="1"/>
</dbReference>
<dbReference type="PROSITE" id="PS01124">
    <property type="entry name" value="HTH_ARAC_FAMILY_2"/>
    <property type="match status" value="1"/>
</dbReference>
<dbReference type="InterPro" id="IPR003313">
    <property type="entry name" value="AraC-bd"/>
</dbReference>
<name>A0A1Y1T5V0_9FLAO</name>
<dbReference type="EMBL" id="ARYN01000004">
    <property type="protein sequence ID" value="ORL46408.1"/>
    <property type="molecule type" value="Genomic_DNA"/>
</dbReference>
<keyword evidence="1" id="KW-0805">Transcription regulation</keyword>
<feature type="domain" description="HTH araC/xylS-type" evidence="4">
    <location>
        <begin position="191"/>
        <end position="289"/>
    </location>
</feature>
<dbReference type="InterPro" id="IPR018060">
    <property type="entry name" value="HTH_AraC"/>
</dbReference>
<keyword evidence="3" id="KW-0804">Transcription</keyword>
<keyword evidence="2" id="KW-0238">DNA-binding</keyword>
<dbReference type="RefSeq" id="WP_084840616.1">
    <property type="nucleotide sequence ID" value="NZ_ARYN01000004.1"/>
</dbReference>
<dbReference type="SUPFAM" id="SSF46689">
    <property type="entry name" value="Homeodomain-like"/>
    <property type="match status" value="1"/>
</dbReference>
<dbReference type="SUPFAM" id="SSF51215">
    <property type="entry name" value="Regulatory protein AraC"/>
    <property type="match status" value="1"/>
</dbReference>
<sequence length="292" mass="34546">MDAPKILTIPKFKKNLDKKDFYFNDFSLHLQKNKNMILSPHGHDFYLCVLFTKGKGTHEIDFKSYDIIPGTVFFMRPGQIHSWKFSEAPEGYIFFHSKDLFDLLLPNDQMSDYPFYLSYHNPPFLFLNEKERLSIVKQFHLLKDEYRSGGYLSFRKIAYLISILYIDLSRHYLNKYKSLDHSRSKYFNVIYNLEKEISKNYRTHKTVSFYAAQLHLSKRHLDRITHQVLGKSVKMLISDFVILKAKAAILKNESGLLYISENLGFKSLSHFSKFFKNNVGVNPIEFRSEYKL</sequence>
<reference evidence="5 6" key="1">
    <citation type="submission" date="2013-04" db="EMBL/GenBank/DDBJ databases">
        <title>Zunongwangia sp. 22II14-10F7 Genome Sequencing.</title>
        <authorList>
            <person name="Lai Q."/>
            <person name="Shao Z."/>
        </authorList>
    </citation>
    <scope>NUCLEOTIDE SEQUENCE [LARGE SCALE GENOMIC DNA]</scope>
    <source>
        <strain evidence="5 6">22II14-10F7</strain>
    </source>
</reference>
<dbReference type="InterPro" id="IPR014710">
    <property type="entry name" value="RmlC-like_jellyroll"/>
</dbReference>
<dbReference type="Pfam" id="PF12833">
    <property type="entry name" value="HTH_18"/>
    <property type="match status" value="1"/>
</dbReference>
<dbReference type="GO" id="GO:0003700">
    <property type="term" value="F:DNA-binding transcription factor activity"/>
    <property type="evidence" value="ECO:0007669"/>
    <property type="project" value="InterPro"/>
</dbReference>
<accession>A0A1Y1T5V0</accession>
<evidence type="ECO:0000256" key="2">
    <source>
        <dbReference type="ARBA" id="ARBA00023125"/>
    </source>
</evidence>
<dbReference type="STRING" id="1185767.IIF7_05162"/>
<dbReference type="PANTHER" id="PTHR43280">
    <property type="entry name" value="ARAC-FAMILY TRANSCRIPTIONAL REGULATOR"/>
    <property type="match status" value="1"/>
</dbReference>
<comment type="caution">
    <text evidence="5">The sequence shown here is derived from an EMBL/GenBank/DDBJ whole genome shotgun (WGS) entry which is preliminary data.</text>
</comment>
<organism evidence="5 6">
    <name type="scientific">Zunongwangia atlantica 22II14-10F7</name>
    <dbReference type="NCBI Taxonomy" id="1185767"/>
    <lineage>
        <taxon>Bacteria</taxon>
        <taxon>Pseudomonadati</taxon>
        <taxon>Bacteroidota</taxon>
        <taxon>Flavobacteriia</taxon>
        <taxon>Flavobacteriales</taxon>
        <taxon>Flavobacteriaceae</taxon>
        <taxon>Zunongwangia</taxon>
    </lineage>
</organism>
<dbReference type="GO" id="GO:0043565">
    <property type="term" value="F:sequence-specific DNA binding"/>
    <property type="evidence" value="ECO:0007669"/>
    <property type="project" value="InterPro"/>
</dbReference>
<evidence type="ECO:0000256" key="3">
    <source>
        <dbReference type="ARBA" id="ARBA00023163"/>
    </source>
</evidence>
<dbReference type="OrthoDB" id="1096411at2"/>
<evidence type="ECO:0000259" key="4">
    <source>
        <dbReference type="PROSITE" id="PS01124"/>
    </source>
</evidence>
<evidence type="ECO:0000313" key="6">
    <source>
        <dbReference type="Proteomes" id="UP000192746"/>
    </source>
</evidence>
<dbReference type="InterPro" id="IPR009057">
    <property type="entry name" value="Homeodomain-like_sf"/>
</dbReference>
<dbReference type="Pfam" id="PF02311">
    <property type="entry name" value="AraC_binding"/>
    <property type="match status" value="1"/>
</dbReference>
<proteinExistence type="predicted"/>
<protein>
    <submittedName>
        <fullName evidence="5">Transcriptional regulator</fullName>
    </submittedName>
</protein>
<dbReference type="Proteomes" id="UP000192746">
    <property type="component" value="Unassembled WGS sequence"/>
</dbReference>
<dbReference type="InterPro" id="IPR037923">
    <property type="entry name" value="HTH-like"/>
</dbReference>
<evidence type="ECO:0000313" key="5">
    <source>
        <dbReference type="EMBL" id="ORL46408.1"/>
    </source>
</evidence>
<dbReference type="Gene3D" id="1.10.10.60">
    <property type="entry name" value="Homeodomain-like"/>
    <property type="match status" value="1"/>
</dbReference>
<dbReference type="PANTHER" id="PTHR43280:SF32">
    <property type="entry name" value="TRANSCRIPTIONAL REGULATORY PROTEIN"/>
    <property type="match status" value="1"/>
</dbReference>
<gene>
    <name evidence="5" type="ORF">IIF7_05162</name>
</gene>